<protein>
    <submittedName>
        <fullName evidence="1">Uncharacterized protein</fullName>
    </submittedName>
</protein>
<organism evidence="1 2">
    <name type="scientific">Kribbella turkmenica</name>
    <dbReference type="NCBI Taxonomy" id="2530375"/>
    <lineage>
        <taxon>Bacteria</taxon>
        <taxon>Bacillati</taxon>
        <taxon>Actinomycetota</taxon>
        <taxon>Actinomycetes</taxon>
        <taxon>Propionibacteriales</taxon>
        <taxon>Kribbellaceae</taxon>
        <taxon>Kribbella</taxon>
    </lineage>
</organism>
<proteinExistence type="predicted"/>
<comment type="caution">
    <text evidence="1">The sequence shown here is derived from an EMBL/GenBank/DDBJ whole genome shotgun (WGS) entry which is preliminary data.</text>
</comment>
<dbReference type="Proteomes" id="UP000295172">
    <property type="component" value="Unassembled WGS sequence"/>
</dbReference>
<evidence type="ECO:0000313" key="2">
    <source>
        <dbReference type="Proteomes" id="UP000295172"/>
    </source>
</evidence>
<dbReference type="AlphaFoldDB" id="A0A4R4XFH0"/>
<gene>
    <name evidence="1" type="ORF">E1218_03500</name>
</gene>
<name>A0A4R4XFH0_9ACTN</name>
<reference evidence="1 2" key="1">
    <citation type="submission" date="2019-02" db="EMBL/GenBank/DDBJ databases">
        <title>Draft genome sequences of novel Actinobacteria.</title>
        <authorList>
            <person name="Sahin N."/>
            <person name="Ay H."/>
            <person name="Saygin H."/>
        </authorList>
    </citation>
    <scope>NUCLEOTIDE SEQUENCE [LARGE SCALE GENOMIC DNA]</scope>
    <source>
        <strain evidence="1 2">16K104</strain>
    </source>
</reference>
<dbReference type="EMBL" id="SMKR01000009">
    <property type="protein sequence ID" value="TDD29648.1"/>
    <property type="molecule type" value="Genomic_DNA"/>
</dbReference>
<keyword evidence="2" id="KW-1185">Reference proteome</keyword>
<dbReference type="OrthoDB" id="4866162at2"/>
<evidence type="ECO:0000313" key="1">
    <source>
        <dbReference type="EMBL" id="TDD29648.1"/>
    </source>
</evidence>
<sequence>MEIADVGGIALALDGVKESRAGGLLRWTLNGRLVARQHDEPSIVVRVGSYAPRVGLTTRMPLSWTARWAGADRQDVYTHCRLVQAGHPVDARSIAADILSSRTLSSICSRRHTPNAKRCSTRFSAT</sequence>
<accession>A0A4R4XFH0</accession>
<dbReference type="RefSeq" id="WP_132316164.1">
    <property type="nucleotide sequence ID" value="NZ_SMKR01000009.1"/>
</dbReference>